<proteinExistence type="predicted"/>
<dbReference type="OrthoDB" id="3798608at2759"/>
<name>A0A2T2NBY0_CORCC</name>
<keyword evidence="2" id="KW-1185">Reference proteome</keyword>
<evidence type="ECO:0000313" key="1">
    <source>
        <dbReference type="EMBL" id="PSN62548.1"/>
    </source>
</evidence>
<gene>
    <name evidence="1" type="ORF">BS50DRAFT_638174</name>
</gene>
<protein>
    <submittedName>
        <fullName evidence="1">Uncharacterized protein</fullName>
    </submittedName>
</protein>
<dbReference type="AlphaFoldDB" id="A0A2T2NBY0"/>
<dbReference type="EMBL" id="KZ678141">
    <property type="protein sequence ID" value="PSN62548.1"/>
    <property type="molecule type" value="Genomic_DNA"/>
</dbReference>
<reference evidence="1 2" key="1">
    <citation type="journal article" date="2018" name="Front. Microbiol.">
        <title>Genome-Wide Analysis of Corynespora cassiicola Leaf Fall Disease Putative Effectors.</title>
        <authorList>
            <person name="Lopez D."/>
            <person name="Ribeiro S."/>
            <person name="Label P."/>
            <person name="Fumanal B."/>
            <person name="Venisse J.S."/>
            <person name="Kohler A."/>
            <person name="de Oliveira R.R."/>
            <person name="Labutti K."/>
            <person name="Lipzen A."/>
            <person name="Lail K."/>
            <person name="Bauer D."/>
            <person name="Ohm R.A."/>
            <person name="Barry K.W."/>
            <person name="Spatafora J."/>
            <person name="Grigoriev I.V."/>
            <person name="Martin F.M."/>
            <person name="Pujade-Renaud V."/>
        </authorList>
    </citation>
    <scope>NUCLEOTIDE SEQUENCE [LARGE SCALE GENOMIC DNA]</scope>
    <source>
        <strain evidence="1 2">Philippines</strain>
    </source>
</reference>
<sequence length="327" mass="37805">MGTWRTACVEMMSAPEVWQLEVFEYIATRLKKNSVVNGISSPWKPWLMMPHTMPLIASDCLWTAVEELRFQDDPIPLLVWLIAHGAQLEWMHPNFGTTPGHTIASEIYMVFNQSVISLPSTTNMVFVSDILRMDHCDHCYCLCSESGCKAIGCISKTGIRWKNWLNRVAGEKVYYPWFGKVVFEPIDSDKTDRPWMGTAVLRVITFEVLGMTHTCCYRIHDEVKPWRGFSRPRSDEICDIRYAESKQGEILESLMSEFESGWREYERGFEEFLLEIWRPRMEEICGELSDVDEEEVERIRELGVVLDEDGGESDSTVESRSHGTDYI</sequence>
<evidence type="ECO:0000313" key="2">
    <source>
        <dbReference type="Proteomes" id="UP000240883"/>
    </source>
</evidence>
<dbReference type="Proteomes" id="UP000240883">
    <property type="component" value="Unassembled WGS sequence"/>
</dbReference>
<accession>A0A2T2NBY0</accession>
<organism evidence="1 2">
    <name type="scientific">Corynespora cassiicola Philippines</name>
    <dbReference type="NCBI Taxonomy" id="1448308"/>
    <lineage>
        <taxon>Eukaryota</taxon>
        <taxon>Fungi</taxon>
        <taxon>Dikarya</taxon>
        <taxon>Ascomycota</taxon>
        <taxon>Pezizomycotina</taxon>
        <taxon>Dothideomycetes</taxon>
        <taxon>Pleosporomycetidae</taxon>
        <taxon>Pleosporales</taxon>
        <taxon>Corynesporascaceae</taxon>
        <taxon>Corynespora</taxon>
    </lineage>
</organism>